<dbReference type="CDD" id="cd24049">
    <property type="entry name" value="ASKHA_NBD_PilM"/>
    <property type="match status" value="1"/>
</dbReference>
<name>A0A1G2CH58_9BACT</name>
<proteinExistence type="predicted"/>
<dbReference type="Pfam" id="PF11104">
    <property type="entry name" value="PilM_2"/>
    <property type="match status" value="1"/>
</dbReference>
<dbReference type="EMBL" id="MHLC01000028">
    <property type="protein sequence ID" value="OGZ00725.1"/>
    <property type="molecule type" value="Genomic_DNA"/>
</dbReference>
<evidence type="ECO:0000313" key="1">
    <source>
        <dbReference type="EMBL" id="OGZ00725.1"/>
    </source>
</evidence>
<dbReference type="STRING" id="1798652.A3A43_00850"/>
<dbReference type="Gene3D" id="3.30.420.40">
    <property type="match status" value="2"/>
</dbReference>
<evidence type="ECO:0008006" key="3">
    <source>
        <dbReference type="Google" id="ProtNLM"/>
    </source>
</evidence>
<dbReference type="InterPro" id="IPR043129">
    <property type="entry name" value="ATPase_NBD"/>
</dbReference>
<dbReference type="InterPro" id="IPR005883">
    <property type="entry name" value="PilM"/>
</dbReference>
<protein>
    <recommendedName>
        <fullName evidence="3">SHS2 domain-containing protein</fullName>
    </recommendedName>
</protein>
<dbReference type="NCBIfam" id="TIGR01175">
    <property type="entry name" value="pilM"/>
    <property type="match status" value="1"/>
</dbReference>
<dbReference type="InterPro" id="IPR050696">
    <property type="entry name" value="FtsA/MreB"/>
</dbReference>
<comment type="caution">
    <text evidence="1">The sequence shown here is derived from an EMBL/GenBank/DDBJ whole genome shotgun (WGS) entry which is preliminary data.</text>
</comment>
<dbReference type="PANTHER" id="PTHR32432:SF3">
    <property type="entry name" value="ETHANOLAMINE UTILIZATION PROTEIN EUTJ"/>
    <property type="match status" value="1"/>
</dbReference>
<dbReference type="SUPFAM" id="SSF53067">
    <property type="entry name" value="Actin-like ATPase domain"/>
    <property type="match status" value="2"/>
</dbReference>
<dbReference type="AlphaFoldDB" id="A0A1G2CH58"/>
<reference evidence="1 2" key="1">
    <citation type="journal article" date="2016" name="Nat. Commun.">
        <title>Thousands of microbial genomes shed light on interconnected biogeochemical processes in an aquifer system.</title>
        <authorList>
            <person name="Anantharaman K."/>
            <person name="Brown C.T."/>
            <person name="Hug L.A."/>
            <person name="Sharon I."/>
            <person name="Castelle C.J."/>
            <person name="Probst A.J."/>
            <person name="Thomas B.C."/>
            <person name="Singh A."/>
            <person name="Wilkins M.J."/>
            <person name="Karaoz U."/>
            <person name="Brodie E.L."/>
            <person name="Williams K.H."/>
            <person name="Hubbard S.S."/>
            <person name="Banfield J.F."/>
        </authorList>
    </citation>
    <scope>NUCLEOTIDE SEQUENCE [LARGE SCALE GENOMIC DNA]</scope>
</reference>
<dbReference type="Proteomes" id="UP000178495">
    <property type="component" value="Unassembled WGS sequence"/>
</dbReference>
<accession>A0A1G2CH58</accession>
<dbReference type="PANTHER" id="PTHR32432">
    <property type="entry name" value="CELL DIVISION PROTEIN FTSA-RELATED"/>
    <property type="match status" value="1"/>
</dbReference>
<gene>
    <name evidence="1" type="ORF">A3A43_00850</name>
</gene>
<evidence type="ECO:0000313" key="2">
    <source>
        <dbReference type="Proteomes" id="UP000178495"/>
    </source>
</evidence>
<dbReference type="Gene3D" id="3.30.1490.300">
    <property type="match status" value="1"/>
</dbReference>
<sequence length="362" mass="39321">MANFFSFFTKQLFPSYLGVDIGTTSLKIVEVEQGKQAPRLTNYALLESQGSLARANMAFQTSSLKLFDQDIITFLRAALDRMKPNATNVIASIPGFSAFTTVIDFPEMSDGELSQAIAFKAKQYIPLPISEVAIEPIKVGSYEDARGIRYDQVLLVSVPKEHIKKYQKIFKEAGLSLGALEIEGLSLARSAVGSDPTPTCVVDIGSRSTAIAVVAGGQLKLTTQSDFAGTSLTQALATSLNINPFRAEEMKRERGISGTGAQYELSTIMVPFLDAIIGEVRRAQFNYASQFPSDPKVERVILSGGGANLLGIDKYFGHQLGIPVVKANPFLRFEYAPPLEPLLPELNPLLCVALGLTLREFS</sequence>
<dbReference type="PIRSF" id="PIRSF019169">
    <property type="entry name" value="PilM"/>
    <property type="match status" value="1"/>
</dbReference>
<organism evidence="1 2">
    <name type="scientific">Candidatus Liptonbacteria bacterium RIFCSPLOWO2_01_FULL_56_20</name>
    <dbReference type="NCBI Taxonomy" id="1798652"/>
    <lineage>
        <taxon>Bacteria</taxon>
        <taxon>Candidatus Liptoniibacteriota</taxon>
    </lineage>
</organism>